<keyword evidence="3" id="KW-0472">Membrane</keyword>
<feature type="domain" description="HAMP" evidence="4">
    <location>
        <begin position="7"/>
        <end position="48"/>
    </location>
</feature>
<proteinExistence type="predicted"/>
<evidence type="ECO:0000313" key="5">
    <source>
        <dbReference type="EMBL" id="KFM95080.1"/>
    </source>
</evidence>
<dbReference type="CDD" id="cd06225">
    <property type="entry name" value="HAMP"/>
    <property type="match status" value="1"/>
</dbReference>
<evidence type="ECO:0000256" key="3">
    <source>
        <dbReference type="ARBA" id="ARBA00023136"/>
    </source>
</evidence>
<name>A0A090YSN7_9BACI</name>
<comment type="subcellular location">
    <subcellularLocation>
        <location evidence="1">Cell membrane</location>
    </subcellularLocation>
</comment>
<protein>
    <submittedName>
        <fullName evidence="5">HAMP domain protein</fullName>
    </submittedName>
</protein>
<keyword evidence="2" id="KW-1003">Cell membrane</keyword>
<comment type="caution">
    <text evidence="5">The sequence shown here is derived from an EMBL/GenBank/DDBJ whole genome shotgun (WGS) entry which is preliminary data.</text>
</comment>
<organism evidence="5 6">
    <name type="scientific">Bacillus clarus</name>
    <dbReference type="NCBI Taxonomy" id="2338372"/>
    <lineage>
        <taxon>Bacteria</taxon>
        <taxon>Bacillati</taxon>
        <taxon>Bacillota</taxon>
        <taxon>Bacilli</taxon>
        <taxon>Bacillales</taxon>
        <taxon>Bacillaceae</taxon>
        <taxon>Bacillus</taxon>
        <taxon>Bacillus cereus group</taxon>
    </lineage>
</organism>
<gene>
    <name evidence="5" type="ORF">DJ93_5761</name>
</gene>
<evidence type="ECO:0000313" key="6">
    <source>
        <dbReference type="Proteomes" id="UP000029389"/>
    </source>
</evidence>
<evidence type="ECO:0000256" key="1">
    <source>
        <dbReference type="ARBA" id="ARBA00004236"/>
    </source>
</evidence>
<dbReference type="PROSITE" id="PS50885">
    <property type="entry name" value="HAMP"/>
    <property type="match status" value="1"/>
</dbReference>
<sequence>MSRRLVNLFIEPIESINSVSSQLAEGKLNYKISENYPGELGALAHSLN</sequence>
<dbReference type="EMBL" id="JMQC01000011">
    <property type="protein sequence ID" value="KFM95080.1"/>
    <property type="molecule type" value="Genomic_DNA"/>
</dbReference>
<dbReference type="GO" id="GO:0005886">
    <property type="term" value="C:plasma membrane"/>
    <property type="evidence" value="ECO:0007669"/>
    <property type="project" value="UniProtKB-SubCell"/>
</dbReference>
<evidence type="ECO:0000256" key="2">
    <source>
        <dbReference type="ARBA" id="ARBA00022475"/>
    </source>
</evidence>
<dbReference type="AlphaFoldDB" id="A0A090YSN7"/>
<dbReference type="GO" id="GO:0007165">
    <property type="term" value="P:signal transduction"/>
    <property type="evidence" value="ECO:0007669"/>
    <property type="project" value="InterPro"/>
</dbReference>
<dbReference type="Proteomes" id="UP000029389">
    <property type="component" value="Unassembled WGS sequence"/>
</dbReference>
<dbReference type="Gene3D" id="6.10.340.10">
    <property type="match status" value="1"/>
</dbReference>
<dbReference type="Pfam" id="PF00672">
    <property type="entry name" value="HAMP"/>
    <property type="match status" value="1"/>
</dbReference>
<evidence type="ECO:0000259" key="4">
    <source>
        <dbReference type="PROSITE" id="PS50885"/>
    </source>
</evidence>
<dbReference type="PATRIC" id="fig|1405.8.peg.5951"/>
<dbReference type="SUPFAM" id="SSF158472">
    <property type="entry name" value="HAMP domain-like"/>
    <property type="match status" value="1"/>
</dbReference>
<reference evidence="5 6" key="1">
    <citation type="submission" date="2014-04" db="EMBL/GenBank/DDBJ databases">
        <authorList>
            <person name="Bishop-Lilly K.A."/>
            <person name="Broomall S.M."/>
            <person name="Chain P.S."/>
            <person name="Chertkov O."/>
            <person name="Coyne S.R."/>
            <person name="Daligault H.E."/>
            <person name="Davenport K.W."/>
            <person name="Erkkila T."/>
            <person name="Frey K.G."/>
            <person name="Gibbons H.S."/>
            <person name="Gu W."/>
            <person name="Jaissle J."/>
            <person name="Johnson S.L."/>
            <person name="Koroleva G.I."/>
            <person name="Ladner J.T."/>
            <person name="Lo C.-C."/>
            <person name="Minogue T.D."/>
            <person name="Munk C."/>
            <person name="Palacios G.F."/>
            <person name="Redden C.L."/>
            <person name="Rosenzweig C.N."/>
            <person name="Scholz M.B."/>
            <person name="Teshima H."/>
            <person name="Xu Y."/>
        </authorList>
    </citation>
    <scope>NUCLEOTIDE SEQUENCE [LARGE SCALE GENOMIC DNA]</scope>
    <source>
        <strain evidence="5 6">BHP</strain>
    </source>
</reference>
<dbReference type="InterPro" id="IPR003660">
    <property type="entry name" value="HAMP_dom"/>
</dbReference>
<accession>A0A090YSN7</accession>